<name>A0ABR6EIU2_9ACTN</name>
<accession>A0ABR6EIU2</accession>
<dbReference type="EMBL" id="WMLF01000257">
    <property type="protein sequence ID" value="MBB1245269.1"/>
    <property type="molecule type" value="Genomic_DNA"/>
</dbReference>
<sequence>MTEMISRPARVRVAMVGTAVLGAVLLPAGAAVAAPARACAFAGGESAVADMLD</sequence>
<organism evidence="1 2">
    <name type="scientific">Streptomyces durbertensis</name>
    <dbReference type="NCBI Taxonomy" id="2448886"/>
    <lineage>
        <taxon>Bacteria</taxon>
        <taxon>Bacillati</taxon>
        <taxon>Actinomycetota</taxon>
        <taxon>Actinomycetes</taxon>
        <taxon>Kitasatosporales</taxon>
        <taxon>Streptomycetaceae</taxon>
        <taxon>Streptomyces</taxon>
    </lineage>
</organism>
<reference evidence="2" key="1">
    <citation type="journal article" date="2020" name="Syst. Appl. Microbiol.">
        <title>Streptomyces alkaliterrae sp. nov., isolated from an alkaline soil, and emended descriptions of Streptomyces alkaliphilus, Streptomyces calidiresistens and Streptomyces durbertensis.</title>
        <authorList>
            <person name="Swiecimska M."/>
            <person name="Golinska P."/>
            <person name="Nouioui I."/>
            <person name="Wypij M."/>
            <person name="Rai M."/>
            <person name="Sangal V."/>
            <person name="Goodfellow M."/>
        </authorList>
    </citation>
    <scope>NUCLEOTIDE SEQUENCE [LARGE SCALE GENOMIC DNA]</scope>
    <source>
        <strain evidence="2">DSM 104538</strain>
    </source>
</reference>
<evidence type="ECO:0000313" key="1">
    <source>
        <dbReference type="EMBL" id="MBB1245269.1"/>
    </source>
</evidence>
<keyword evidence="2" id="KW-1185">Reference proteome</keyword>
<protein>
    <submittedName>
        <fullName evidence="1">Uncharacterized protein</fullName>
    </submittedName>
</protein>
<evidence type="ECO:0000313" key="2">
    <source>
        <dbReference type="Proteomes" id="UP000766698"/>
    </source>
</evidence>
<dbReference type="Proteomes" id="UP000766698">
    <property type="component" value="Unassembled WGS sequence"/>
</dbReference>
<proteinExistence type="predicted"/>
<comment type="caution">
    <text evidence="1">The sequence shown here is derived from an EMBL/GenBank/DDBJ whole genome shotgun (WGS) entry which is preliminary data.</text>
</comment>
<gene>
    <name evidence="1" type="ORF">GL263_17075</name>
</gene>
<feature type="non-terminal residue" evidence="1">
    <location>
        <position position="53"/>
    </location>
</feature>